<reference evidence="1 2" key="1">
    <citation type="submission" date="2018-05" db="EMBL/GenBank/DDBJ databases">
        <title>A metagenomic window into the 2 km-deep terrestrial subsurface aquifer revealed taxonomically and functionally diverse microbial community comprising novel uncultured bacterial lineages.</title>
        <authorList>
            <person name="Kadnikov V.V."/>
            <person name="Mardanov A.V."/>
            <person name="Beletsky A.V."/>
            <person name="Banks D."/>
            <person name="Pimenov N.V."/>
            <person name="Frank Y.A."/>
            <person name="Karnachuk O.V."/>
            <person name="Ravin N.V."/>
        </authorList>
    </citation>
    <scope>NUCLEOTIDE SEQUENCE [LARGE SCALE GENOMIC DNA]</scope>
    <source>
        <strain evidence="1">BY</strain>
    </source>
</reference>
<dbReference type="CDD" id="cd01301">
    <property type="entry name" value="rDP_like"/>
    <property type="match status" value="1"/>
</dbReference>
<evidence type="ECO:0000313" key="2">
    <source>
        <dbReference type="Proteomes" id="UP000262583"/>
    </source>
</evidence>
<dbReference type="Gene3D" id="3.20.20.140">
    <property type="entry name" value="Metal-dependent hydrolases"/>
    <property type="match status" value="1"/>
</dbReference>
<dbReference type="GO" id="GO:0006508">
    <property type="term" value="P:proteolysis"/>
    <property type="evidence" value="ECO:0007669"/>
    <property type="project" value="InterPro"/>
</dbReference>
<proteinExistence type="predicted"/>
<dbReference type="Proteomes" id="UP000262583">
    <property type="component" value="Chromosome"/>
</dbReference>
<organism evidence="1 2">
    <name type="scientific">Sumerlaea chitinivorans</name>
    <dbReference type="NCBI Taxonomy" id="2250252"/>
    <lineage>
        <taxon>Bacteria</taxon>
        <taxon>Candidatus Sumerlaeota</taxon>
        <taxon>Candidatus Sumerlaeia</taxon>
        <taxon>Candidatus Sumerlaeales</taxon>
        <taxon>Candidatus Sumerlaeaceae</taxon>
        <taxon>Candidatus Sumerlaea</taxon>
    </lineage>
</organism>
<protein>
    <submittedName>
        <fullName evidence="1">Putative dipeptidase</fullName>
    </submittedName>
</protein>
<sequence>MTLEPHRALICLIVLFLLGVSVLGSPTSNQRVDSSSALPPLVLDAHIDCARRILERGDDLADESVGAQADISKWRAGGVNIVWVSAWVDPRRYTGEQAYMRAIELIDAVRDQIHKHSDELELCQTAKDCRRAAARGKIAVLLGVEGGVVLNNNPAYVRELRNRGVRRLTLVWRGNLDWVGSSQEWDESPVERPRGLNSLGRSIVAELLRHGIVPDLSHASERTALDVLNMSSKPVIFSHSNARVLMNHPRNVSDEVLRRLRANGGVIGVNFYDKFLAPRRPRTLLSGARASISDVVAHIDHIRSVAGIDHIGIGSDWDGDIRPAKGLENASKLPALFEALRRHGYSDEDIRKIAGENFLRVLEQYDRIELSPTVPAKP</sequence>
<dbReference type="Pfam" id="PF01244">
    <property type="entry name" value="Peptidase_M19"/>
    <property type="match status" value="1"/>
</dbReference>
<dbReference type="EMBL" id="CP030759">
    <property type="protein sequence ID" value="AXA35682.1"/>
    <property type="molecule type" value="Genomic_DNA"/>
</dbReference>
<dbReference type="KEGG" id="schv:BRCON_0905"/>
<accession>A0A2Z4Y4N0</accession>
<evidence type="ECO:0000313" key="1">
    <source>
        <dbReference type="EMBL" id="AXA35682.1"/>
    </source>
</evidence>
<dbReference type="AlphaFoldDB" id="A0A2Z4Y4N0"/>
<dbReference type="InterPro" id="IPR032466">
    <property type="entry name" value="Metal_Hydrolase"/>
</dbReference>
<dbReference type="InterPro" id="IPR008257">
    <property type="entry name" value="Pept_M19"/>
</dbReference>
<dbReference type="PROSITE" id="PS51365">
    <property type="entry name" value="RENAL_DIPEPTIDASE_2"/>
    <property type="match status" value="1"/>
</dbReference>
<name>A0A2Z4Y4N0_SUMC1</name>
<gene>
    <name evidence="1" type="ORF">BRCON_0905</name>
</gene>
<dbReference type="PANTHER" id="PTHR10443">
    <property type="entry name" value="MICROSOMAL DIPEPTIDASE"/>
    <property type="match status" value="1"/>
</dbReference>
<dbReference type="PANTHER" id="PTHR10443:SF12">
    <property type="entry name" value="DIPEPTIDASE"/>
    <property type="match status" value="1"/>
</dbReference>
<dbReference type="SUPFAM" id="SSF51556">
    <property type="entry name" value="Metallo-dependent hydrolases"/>
    <property type="match status" value="1"/>
</dbReference>
<dbReference type="GO" id="GO:0070573">
    <property type="term" value="F:metallodipeptidase activity"/>
    <property type="evidence" value="ECO:0007669"/>
    <property type="project" value="InterPro"/>
</dbReference>